<dbReference type="HOGENOM" id="CLU_014354_0_0_11"/>
<dbReference type="Pfam" id="PF13560">
    <property type="entry name" value="HTH_31"/>
    <property type="match status" value="1"/>
</dbReference>
<dbReference type="PROSITE" id="PS50943">
    <property type="entry name" value="HTH_CROC1"/>
    <property type="match status" value="1"/>
</dbReference>
<dbReference type="PROSITE" id="PS50837">
    <property type="entry name" value="NACHT"/>
    <property type="match status" value="1"/>
</dbReference>
<feature type="transmembrane region" description="Helical" evidence="1">
    <location>
        <begin position="522"/>
        <end position="548"/>
    </location>
</feature>
<dbReference type="GO" id="GO:0003677">
    <property type="term" value="F:DNA binding"/>
    <property type="evidence" value="ECO:0007669"/>
    <property type="project" value="InterPro"/>
</dbReference>
<keyword evidence="5" id="KW-1185">Reference proteome</keyword>
<feature type="transmembrane region" description="Helical" evidence="1">
    <location>
        <begin position="719"/>
        <end position="745"/>
    </location>
</feature>
<keyword evidence="1" id="KW-0472">Membrane</keyword>
<dbReference type="STRING" id="882083.SacmaDRAFT_4661"/>
<dbReference type="Gene3D" id="1.10.260.40">
    <property type="entry name" value="lambda repressor-like DNA-binding domains"/>
    <property type="match status" value="1"/>
</dbReference>
<dbReference type="RefSeq" id="WP_009156214.1">
    <property type="nucleotide sequence ID" value="NZ_CM001439.1"/>
</dbReference>
<dbReference type="eggNOG" id="COG1396">
    <property type="taxonomic scope" value="Bacteria"/>
</dbReference>
<dbReference type="Pfam" id="PF05729">
    <property type="entry name" value="NACHT"/>
    <property type="match status" value="1"/>
</dbReference>
<dbReference type="PANTHER" id="PTHR35010">
    <property type="entry name" value="BLL4672 PROTEIN-RELATED"/>
    <property type="match status" value="1"/>
</dbReference>
<evidence type="ECO:0000256" key="1">
    <source>
        <dbReference type="SAM" id="Phobius"/>
    </source>
</evidence>
<proteinExistence type="predicted"/>
<dbReference type="InterPro" id="IPR010982">
    <property type="entry name" value="Lambda_DNA-bd_dom_sf"/>
</dbReference>
<organism evidence="4 5">
    <name type="scientific">Saccharomonospora marina XMU15</name>
    <dbReference type="NCBI Taxonomy" id="882083"/>
    <lineage>
        <taxon>Bacteria</taxon>
        <taxon>Bacillati</taxon>
        <taxon>Actinomycetota</taxon>
        <taxon>Actinomycetes</taxon>
        <taxon>Pseudonocardiales</taxon>
        <taxon>Pseudonocardiaceae</taxon>
        <taxon>Saccharomonospora</taxon>
    </lineage>
</organism>
<evidence type="ECO:0000313" key="4">
    <source>
        <dbReference type="EMBL" id="EHR52836.1"/>
    </source>
</evidence>
<dbReference type="CDD" id="cd00093">
    <property type="entry name" value="HTH_XRE"/>
    <property type="match status" value="1"/>
</dbReference>
<dbReference type="OrthoDB" id="419058at2"/>
<feature type="transmembrane region" description="Helical" evidence="1">
    <location>
        <begin position="621"/>
        <end position="652"/>
    </location>
</feature>
<reference evidence="4 5" key="1">
    <citation type="journal article" date="2012" name="Stand. Genomic Sci.">
        <title>Genome sequence of the ocean sediment bacterium Saccharomonospora marina type strain (XMU15(T)).</title>
        <authorList>
            <person name="Klenk H.P."/>
            <person name="Lu M."/>
            <person name="Lucas S."/>
            <person name="Lapidus A."/>
            <person name="Copeland A."/>
            <person name="Pitluck S."/>
            <person name="Goodwin L.A."/>
            <person name="Han C."/>
            <person name="Tapia R."/>
            <person name="Brambilla E.M."/>
            <person name="Potter G."/>
            <person name="Land M."/>
            <person name="Ivanova N."/>
            <person name="Rohde M."/>
            <person name="Goker M."/>
            <person name="Detter J.C."/>
            <person name="Li W.J."/>
            <person name="Kyrpides N.C."/>
            <person name="Woyke T."/>
        </authorList>
    </citation>
    <scope>NUCLEOTIDE SEQUENCE [LARGE SCALE GENOMIC DNA]</scope>
    <source>
        <strain evidence="4 5">XMU15</strain>
    </source>
</reference>
<feature type="transmembrane region" description="Helical" evidence="1">
    <location>
        <begin position="673"/>
        <end position="699"/>
    </location>
</feature>
<dbReference type="eggNOG" id="COG5635">
    <property type="taxonomic scope" value="Bacteria"/>
</dbReference>
<dbReference type="InterPro" id="IPR007111">
    <property type="entry name" value="NACHT_NTPase"/>
</dbReference>
<protein>
    <submittedName>
        <fullName evidence="4">Putative transcriptional regulator</fullName>
    </submittedName>
</protein>
<dbReference type="EMBL" id="CM001439">
    <property type="protein sequence ID" value="EHR52836.1"/>
    <property type="molecule type" value="Genomic_DNA"/>
</dbReference>
<feature type="domain" description="HTH cro/C1-type" evidence="3">
    <location>
        <begin position="9"/>
        <end position="67"/>
    </location>
</feature>
<dbReference type="SUPFAM" id="SSF47413">
    <property type="entry name" value="lambda repressor-like DNA-binding domains"/>
    <property type="match status" value="1"/>
</dbReference>
<dbReference type="Proteomes" id="UP000004926">
    <property type="component" value="Chromosome"/>
</dbReference>
<evidence type="ECO:0000259" key="3">
    <source>
        <dbReference type="PROSITE" id="PS50943"/>
    </source>
</evidence>
<gene>
    <name evidence="4" type="ORF">SacmaDRAFT_4661</name>
</gene>
<dbReference type="SMART" id="SM00530">
    <property type="entry name" value="HTH_XRE"/>
    <property type="match status" value="1"/>
</dbReference>
<feature type="domain" description="NACHT" evidence="2">
    <location>
        <begin position="192"/>
        <end position="286"/>
    </location>
</feature>
<sequence length="799" mass="85387">MANRFGVLLRDARRRAGLTQEELAARSGVGVRTIRRLETGSGTDPRIGTVTLLADALGVGQQERHDLLAAADGKYQDLSRESPAQDGAEAVAVPVEHAVVPVAGPLPAVPAEVSEAADHLALVIAARLRREEELRRLHDPFPLPVRWRGAPARLADHWDNICRVPVGVSAGPLELSGGVGDIASTYLRVPSGRLVVLGRAGSGKTVLTLRFVLDTLAARTRGGPVPMIFNLGSWDPTTTPLRSWLVQVLQRDQPGLAAAAPGGATLAAVLVDTGRILPVLDGFDEIAQGLHRPALETLNSLSMPLLLTSRFEEYERAVTMVDVLTSAAVVELTDLTADDLGGYLPRTARRLAATEGGGTATAWDSVINALRHHDTARPSPATGLASVLTTPLMVSLARTVYSDSRDRDPTELLDDTRFPTPQHIEEHLLDSFVPTVYGQRSVPARAGNRGDWHISRIRHWLGFLADQLDRQGTSDLEWWRMGGTLRDSTRVLLVTAFACVASLLVDWLVFTPVHRLTSGMTFHWYVTVVDGLVIGPVIGLPVGLLYLLMVVRKGKVLEPTRVRVRLLDGSGRQPGIRRKVAARFVAGALGGSIGGVGYAIARAIVMAVSPTLAIADEPGAIVRVILVDAAFCAVVFGLACGLVLALAAALEAPANLTTATSPADLLAANRTTVLRLAGLLSLALALALAFGGLAVTSALRAVVGTVPWSLNWSVGNGLLVGLIGGLSAGMAYVVAFTAWGQWLLFTRFRLPVVGRLPWAVGTFLDDAYRRGVLRQSGAVYQFRHARLQEHLAKTYRADR</sequence>
<evidence type="ECO:0000313" key="5">
    <source>
        <dbReference type="Proteomes" id="UP000004926"/>
    </source>
</evidence>
<accession>H5WX08</accession>
<dbReference type="InterPro" id="IPR027417">
    <property type="entry name" value="P-loop_NTPase"/>
</dbReference>
<name>H5WX08_9PSEU</name>
<feature type="transmembrane region" description="Helical" evidence="1">
    <location>
        <begin position="580"/>
        <end position="601"/>
    </location>
</feature>
<evidence type="ECO:0000259" key="2">
    <source>
        <dbReference type="PROSITE" id="PS50837"/>
    </source>
</evidence>
<feature type="transmembrane region" description="Helical" evidence="1">
    <location>
        <begin position="491"/>
        <end position="510"/>
    </location>
</feature>
<keyword evidence="1" id="KW-1133">Transmembrane helix</keyword>
<dbReference type="Gene3D" id="3.40.50.300">
    <property type="entry name" value="P-loop containing nucleotide triphosphate hydrolases"/>
    <property type="match status" value="1"/>
</dbReference>
<dbReference type="InterPro" id="IPR001387">
    <property type="entry name" value="Cro/C1-type_HTH"/>
</dbReference>
<keyword evidence="1" id="KW-0812">Transmembrane</keyword>
<dbReference type="AlphaFoldDB" id="H5WX08"/>